<name>A0AA37HIR0_9HYPH</name>
<dbReference type="AlphaFoldDB" id="A0AA37HIR0"/>
<keyword evidence="2" id="KW-1185">Reference proteome</keyword>
<comment type="caution">
    <text evidence="1">The sequence shown here is derived from an EMBL/GenBank/DDBJ whole genome shotgun (WGS) entry which is preliminary data.</text>
</comment>
<reference evidence="1" key="2">
    <citation type="submission" date="2021-08" db="EMBL/GenBank/DDBJ databases">
        <authorList>
            <person name="Tani A."/>
            <person name="Ola A."/>
            <person name="Ogura Y."/>
            <person name="Katsura K."/>
            <person name="Hayashi T."/>
        </authorList>
    </citation>
    <scope>NUCLEOTIDE SEQUENCE</scope>
    <source>
        <strain evidence="1">JCM 32048</strain>
    </source>
</reference>
<proteinExistence type="predicted"/>
<gene>
    <name evidence="1" type="ORF">MPEAHAMD_6516</name>
</gene>
<accession>A0AA37HIR0</accession>
<reference evidence="1" key="1">
    <citation type="journal article" date="2016" name="Front. Microbiol.">
        <title>Genome Sequence of the Piezophilic, Mesophilic Sulfate-Reducing Bacterium Desulfovibrio indicus J2T.</title>
        <authorList>
            <person name="Cao J."/>
            <person name="Maignien L."/>
            <person name="Shao Z."/>
            <person name="Alain K."/>
            <person name="Jebbar M."/>
        </authorList>
    </citation>
    <scope>NUCLEOTIDE SEQUENCE</scope>
    <source>
        <strain evidence="1">JCM 32048</strain>
    </source>
</reference>
<organism evidence="1 2">
    <name type="scientific">Methylobacterium frigidaeris</name>
    <dbReference type="NCBI Taxonomy" id="2038277"/>
    <lineage>
        <taxon>Bacteria</taxon>
        <taxon>Pseudomonadati</taxon>
        <taxon>Pseudomonadota</taxon>
        <taxon>Alphaproteobacteria</taxon>
        <taxon>Hyphomicrobiales</taxon>
        <taxon>Methylobacteriaceae</taxon>
        <taxon>Methylobacterium</taxon>
    </lineage>
</organism>
<evidence type="ECO:0000313" key="1">
    <source>
        <dbReference type="EMBL" id="GJD66319.1"/>
    </source>
</evidence>
<protein>
    <submittedName>
        <fullName evidence="1">Uncharacterized protein</fullName>
    </submittedName>
</protein>
<dbReference type="EMBL" id="BPQJ01000061">
    <property type="protein sequence ID" value="GJD66319.1"/>
    <property type="molecule type" value="Genomic_DNA"/>
</dbReference>
<evidence type="ECO:0000313" key="2">
    <source>
        <dbReference type="Proteomes" id="UP001055286"/>
    </source>
</evidence>
<sequence>MHEVNQRDPITHDTAGGDQRVYIARAFENGDSLDCRAHLDGPEAQIH</sequence>
<dbReference type="Proteomes" id="UP001055286">
    <property type="component" value="Unassembled WGS sequence"/>
</dbReference>